<proteinExistence type="predicted"/>
<dbReference type="EMBL" id="CP059732">
    <property type="protein sequence ID" value="QMW04224.1"/>
    <property type="molecule type" value="Genomic_DNA"/>
</dbReference>
<dbReference type="InterPro" id="IPR017871">
    <property type="entry name" value="ABC_transporter-like_CS"/>
</dbReference>
<dbReference type="InterPro" id="IPR051782">
    <property type="entry name" value="ABC_Transporter_VariousFunc"/>
</dbReference>
<reference evidence="5 6" key="1">
    <citation type="submission" date="2020-07" db="EMBL/GenBank/DDBJ databases">
        <title>Spirosoma foliorum sp. nov., isolated from the leaves on the Nejang mountain Korea, Republic of.</title>
        <authorList>
            <person name="Ho H."/>
            <person name="Lee Y.-J."/>
            <person name="Nurcahyanto D.-A."/>
            <person name="Kim S.-G."/>
        </authorList>
    </citation>
    <scope>NUCLEOTIDE SEQUENCE [LARGE SCALE GENOMIC DNA]</scope>
    <source>
        <strain evidence="5 6">PL0136</strain>
    </source>
</reference>
<dbReference type="SUPFAM" id="SSF52540">
    <property type="entry name" value="P-loop containing nucleoside triphosphate hydrolases"/>
    <property type="match status" value="1"/>
</dbReference>
<name>A0A7G5GZD2_9BACT</name>
<keyword evidence="1" id="KW-0813">Transport</keyword>
<evidence type="ECO:0000256" key="3">
    <source>
        <dbReference type="ARBA" id="ARBA00022840"/>
    </source>
</evidence>
<dbReference type="AlphaFoldDB" id="A0A7G5GZD2"/>
<evidence type="ECO:0000259" key="4">
    <source>
        <dbReference type="Pfam" id="PF00005"/>
    </source>
</evidence>
<organism evidence="5 6">
    <name type="scientific">Spirosoma foliorum</name>
    <dbReference type="NCBI Taxonomy" id="2710596"/>
    <lineage>
        <taxon>Bacteria</taxon>
        <taxon>Pseudomonadati</taxon>
        <taxon>Bacteroidota</taxon>
        <taxon>Cytophagia</taxon>
        <taxon>Cytophagales</taxon>
        <taxon>Cytophagaceae</taxon>
        <taxon>Spirosoma</taxon>
    </lineage>
</organism>
<dbReference type="PROSITE" id="PS00211">
    <property type="entry name" value="ABC_TRANSPORTER_1"/>
    <property type="match status" value="1"/>
</dbReference>
<dbReference type="RefSeq" id="WP_182461478.1">
    <property type="nucleotide sequence ID" value="NZ_CP059732.1"/>
</dbReference>
<dbReference type="GO" id="GO:0005524">
    <property type="term" value="F:ATP binding"/>
    <property type="evidence" value="ECO:0007669"/>
    <property type="project" value="UniProtKB-KW"/>
</dbReference>
<keyword evidence="3 5" id="KW-0067">ATP-binding</keyword>
<gene>
    <name evidence="5" type="ORF">H3H32_04525</name>
</gene>
<dbReference type="InterPro" id="IPR027417">
    <property type="entry name" value="P-loop_NTPase"/>
</dbReference>
<feature type="domain" description="ABC transporter" evidence="4">
    <location>
        <begin position="21"/>
        <end position="155"/>
    </location>
</feature>
<keyword evidence="2" id="KW-0547">Nucleotide-binding</keyword>
<dbReference type="Gene3D" id="3.40.50.300">
    <property type="entry name" value="P-loop containing nucleotide triphosphate hydrolases"/>
    <property type="match status" value="1"/>
</dbReference>
<protein>
    <submittedName>
        <fullName evidence="5">ABC transporter ATP-binding protein</fullName>
    </submittedName>
</protein>
<dbReference type="GO" id="GO:0016887">
    <property type="term" value="F:ATP hydrolysis activity"/>
    <property type="evidence" value="ECO:0007669"/>
    <property type="project" value="InterPro"/>
</dbReference>
<sequence>MLQINQFSKAYNRHVVLQVDDFTIKPGIYWVRGMNGSGKSTFLKALAGMTTFEGDIRLNNQWSLKKQSVAYRSLVNFAEAEPIFPEFLTGTELIQLFKSAKKAPSHQEDFFLESMQMTAYVGDPISTYSSGMLKKLSLVLAFLGQPSCILLDEPLTTLDVESLPILYSWIASQYQAQQTLFLLSSHQSFEGELLSNVQEIRIEHKTVQFTL</sequence>
<dbReference type="Pfam" id="PF00005">
    <property type="entry name" value="ABC_tran"/>
    <property type="match status" value="1"/>
</dbReference>
<evidence type="ECO:0000256" key="2">
    <source>
        <dbReference type="ARBA" id="ARBA00022741"/>
    </source>
</evidence>
<evidence type="ECO:0000313" key="5">
    <source>
        <dbReference type="EMBL" id="QMW04224.1"/>
    </source>
</evidence>
<accession>A0A7G5GZD2</accession>
<dbReference type="InterPro" id="IPR003439">
    <property type="entry name" value="ABC_transporter-like_ATP-bd"/>
</dbReference>
<dbReference type="KEGG" id="sfol:H3H32_04525"/>
<evidence type="ECO:0000313" key="6">
    <source>
        <dbReference type="Proteomes" id="UP000515369"/>
    </source>
</evidence>
<evidence type="ECO:0000256" key="1">
    <source>
        <dbReference type="ARBA" id="ARBA00022448"/>
    </source>
</evidence>
<keyword evidence="6" id="KW-1185">Reference proteome</keyword>
<dbReference type="Proteomes" id="UP000515369">
    <property type="component" value="Chromosome"/>
</dbReference>
<dbReference type="PANTHER" id="PTHR42939">
    <property type="entry name" value="ABC TRANSPORTER ATP-BINDING PROTEIN ALBC-RELATED"/>
    <property type="match status" value="1"/>
</dbReference>
<dbReference type="PANTHER" id="PTHR42939:SF1">
    <property type="entry name" value="ABC TRANSPORTER ATP-BINDING PROTEIN ALBC-RELATED"/>
    <property type="match status" value="1"/>
</dbReference>